<reference evidence="2" key="1">
    <citation type="submission" date="2023-10" db="EMBL/GenBank/DDBJ databases">
        <authorList>
            <person name="Domelevo Entfellner J.-B."/>
        </authorList>
    </citation>
    <scope>NUCLEOTIDE SEQUENCE</scope>
</reference>
<gene>
    <name evidence="2" type="ORF">AYBTSS11_LOCUS8494</name>
</gene>
<protein>
    <submittedName>
        <fullName evidence="2">Uncharacterized protein</fullName>
    </submittedName>
</protein>
<name>A0AA86SEK5_9FABA</name>
<evidence type="ECO:0000313" key="2">
    <source>
        <dbReference type="EMBL" id="CAJ1938309.1"/>
    </source>
</evidence>
<keyword evidence="1" id="KW-0812">Transmembrane</keyword>
<accession>A0AA86SEK5</accession>
<dbReference type="Proteomes" id="UP001189624">
    <property type="component" value="Chromosome 3"/>
</dbReference>
<evidence type="ECO:0000256" key="1">
    <source>
        <dbReference type="SAM" id="Phobius"/>
    </source>
</evidence>
<keyword evidence="1" id="KW-0472">Membrane</keyword>
<organism evidence="2 3">
    <name type="scientific">Sphenostylis stenocarpa</name>
    <dbReference type="NCBI Taxonomy" id="92480"/>
    <lineage>
        <taxon>Eukaryota</taxon>
        <taxon>Viridiplantae</taxon>
        <taxon>Streptophyta</taxon>
        <taxon>Embryophyta</taxon>
        <taxon>Tracheophyta</taxon>
        <taxon>Spermatophyta</taxon>
        <taxon>Magnoliopsida</taxon>
        <taxon>eudicotyledons</taxon>
        <taxon>Gunneridae</taxon>
        <taxon>Pentapetalae</taxon>
        <taxon>rosids</taxon>
        <taxon>fabids</taxon>
        <taxon>Fabales</taxon>
        <taxon>Fabaceae</taxon>
        <taxon>Papilionoideae</taxon>
        <taxon>50 kb inversion clade</taxon>
        <taxon>NPAAA clade</taxon>
        <taxon>indigoferoid/millettioid clade</taxon>
        <taxon>Phaseoleae</taxon>
        <taxon>Sphenostylis</taxon>
    </lineage>
</organism>
<keyword evidence="3" id="KW-1185">Reference proteome</keyword>
<proteinExistence type="predicted"/>
<evidence type="ECO:0000313" key="3">
    <source>
        <dbReference type="Proteomes" id="UP001189624"/>
    </source>
</evidence>
<sequence length="108" mass="12559">MIWELYSPIEVSEIVITTKFKLRDDVFQNAKFKWTFNYCRPLNSPSHHLKHKAFAHLILVIWFRSLLPLVLGTNLALVVSLLLKMKLCPKMLDTIDVHQTNKCASQAH</sequence>
<dbReference type="AlphaFoldDB" id="A0AA86SEK5"/>
<feature type="transmembrane region" description="Helical" evidence="1">
    <location>
        <begin position="53"/>
        <end position="83"/>
    </location>
</feature>
<dbReference type="EMBL" id="OY731400">
    <property type="protein sequence ID" value="CAJ1938309.1"/>
    <property type="molecule type" value="Genomic_DNA"/>
</dbReference>
<dbReference type="Gramene" id="rna-AYBTSS11_LOCUS8494">
    <property type="protein sequence ID" value="CAJ1938309.1"/>
    <property type="gene ID" value="gene-AYBTSS11_LOCUS8494"/>
</dbReference>
<keyword evidence="1" id="KW-1133">Transmembrane helix</keyword>